<evidence type="ECO:0000259" key="7">
    <source>
        <dbReference type="Pfam" id="PF02656"/>
    </source>
</evidence>
<keyword evidence="2 6" id="KW-0812">Transmembrane</keyword>
<feature type="transmembrane region" description="Helical" evidence="6">
    <location>
        <begin position="32"/>
        <end position="51"/>
    </location>
</feature>
<evidence type="ECO:0000313" key="9">
    <source>
        <dbReference type="Proteomes" id="UP000565711"/>
    </source>
</evidence>
<feature type="transmembrane region" description="Helical" evidence="6">
    <location>
        <begin position="57"/>
        <end position="78"/>
    </location>
</feature>
<evidence type="ECO:0000313" key="8">
    <source>
        <dbReference type="EMBL" id="NKY53505.1"/>
    </source>
</evidence>
<evidence type="ECO:0000256" key="3">
    <source>
        <dbReference type="ARBA" id="ARBA00022989"/>
    </source>
</evidence>
<dbReference type="Proteomes" id="UP000565711">
    <property type="component" value="Unassembled WGS sequence"/>
</dbReference>
<dbReference type="RefSeq" id="WP_067876506.1">
    <property type="nucleotide sequence ID" value="NZ_JAAXOP010000018.1"/>
</dbReference>
<dbReference type="GO" id="GO:0012505">
    <property type="term" value="C:endomembrane system"/>
    <property type="evidence" value="ECO:0007669"/>
    <property type="project" value="UniProtKB-SubCell"/>
</dbReference>
<dbReference type="EMBL" id="JAAXOP010000018">
    <property type="protein sequence ID" value="NKY53505.1"/>
    <property type="molecule type" value="Genomic_DNA"/>
</dbReference>
<protein>
    <submittedName>
        <fullName evidence="8">DUF202 domain-containing protein</fullName>
    </submittedName>
</protein>
<feature type="region of interest" description="Disordered" evidence="5">
    <location>
        <begin position="1"/>
        <end position="24"/>
    </location>
</feature>
<evidence type="ECO:0000256" key="2">
    <source>
        <dbReference type="ARBA" id="ARBA00022692"/>
    </source>
</evidence>
<keyword evidence="9" id="KW-1185">Reference proteome</keyword>
<keyword evidence="4 6" id="KW-0472">Membrane</keyword>
<feature type="domain" description="DUF202" evidence="7">
    <location>
        <begin position="20"/>
        <end position="81"/>
    </location>
</feature>
<dbReference type="InterPro" id="IPR003807">
    <property type="entry name" value="DUF202"/>
</dbReference>
<feature type="transmembrane region" description="Helical" evidence="6">
    <location>
        <begin position="99"/>
        <end position="118"/>
    </location>
</feature>
<reference evidence="8 9" key="1">
    <citation type="submission" date="2020-04" db="EMBL/GenBank/DDBJ databases">
        <title>MicrobeNet Type strains.</title>
        <authorList>
            <person name="Nicholson A.C."/>
        </authorList>
    </citation>
    <scope>NUCLEOTIDE SEQUENCE [LARGE SCALE GENOMIC DNA]</scope>
    <source>
        <strain evidence="8 9">JCM 12354</strain>
    </source>
</reference>
<dbReference type="AlphaFoldDB" id="A0A846Y5F9"/>
<keyword evidence="3 6" id="KW-1133">Transmembrane helix</keyword>
<feature type="compositionally biased region" description="Pro residues" evidence="5">
    <location>
        <begin position="1"/>
        <end position="19"/>
    </location>
</feature>
<evidence type="ECO:0000256" key="4">
    <source>
        <dbReference type="ARBA" id="ARBA00023136"/>
    </source>
</evidence>
<evidence type="ECO:0000256" key="6">
    <source>
        <dbReference type="SAM" id="Phobius"/>
    </source>
</evidence>
<accession>A0A846Y5F9</accession>
<sequence length="126" mass="12881">MTPPASPERPVDPGAPDPSDPGLQAERTALSWWRTSVGAMASALLLLHAALTGGEPAATILAFVAVGALAVVTVVCVLRSRNLRTHAQGPFGDGRIAMLLVSAAICVVAVSAVVVGLLEPPGERPW</sequence>
<name>A0A846Y5F9_9NOCA</name>
<dbReference type="Pfam" id="PF02656">
    <property type="entry name" value="DUF202"/>
    <property type="match status" value="1"/>
</dbReference>
<evidence type="ECO:0000256" key="1">
    <source>
        <dbReference type="ARBA" id="ARBA00004127"/>
    </source>
</evidence>
<comment type="subcellular location">
    <subcellularLocation>
        <location evidence="1">Endomembrane system</location>
        <topology evidence="1">Multi-pass membrane protein</topology>
    </subcellularLocation>
</comment>
<gene>
    <name evidence="8" type="ORF">HGA08_25235</name>
</gene>
<proteinExistence type="predicted"/>
<evidence type="ECO:0000256" key="5">
    <source>
        <dbReference type="SAM" id="MobiDB-lite"/>
    </source>
</evidence>
<comment type="caution">
    <text evidence="8">The sequence shown here is derived from an EMBL/GenBank/DDBJ whole genome shotgun (WGS) entry which is preliminary data.</text>
</comment>
<organism evidence="8 9">
    <name type="scientific">Nocardia vermiculata</name>
    <dbReference type="NCBI Taxonomy" id="257274"/>
    <lineage>
        <taxon>Bacteria</taxon>
        <taxon>Bacillati</taxon>
        <taxon>Actinomycetota</taxon>
        <taxon>Actinomycetes</taxon>
        <taxon>Mycobacteriales</taxon>
        <taxon>Nocardiaceae</taxon>
        <taxon>Nocardia</taxon>
    </lineage>
</organism>